<name>A0A0F9JUL1_9ZZZZ</name>
<proteinExistence type="predicted"/>
<gene>
    <name evidence="1" type="ORF">LCGC14_1715170</name>
</gene>
<dbReference type="EMBL" id="LAZR01015357">
    <property type="protein sequence ID" value="KKM13538.1"/>
    <property type="molecule type" value="Genomic_DNA"/>
</dbReference>
<comment type="caution">
    <text evidence="1">The sequence shown here is derived from an EMBL/GenBank/DDBJ whole genome shotgun (WGS) entry which is preliminary data.</text>
</comment>
<organism evidence="1">
    <name type="scientific">marine sediment metagenome</name>
    <dbReference type="NCBI Taxonomy" id="412755"/>
    <lineage>
        <taxon>unclassified sequences</taxon>
        <taxon>metagenomes</taxon>
        <taxon>ecological metagenomes</taxon>
    </lineage>
</organism>
<dbReference type="AlphaFoldDB" id="A0A0F9JUL1"/>
<protein>
    <submittedName>
        <fullName evidence="1">Uncharacterized protein</fullName>
    </submittedName>
</protein>
<reference evidence="1" key="1">
    <citation type="journal article" date="2015" name="Nature">
        <title>Complex archaea that bridge the gap between prokaryotes and eukaryotes.</title>
        <authorList>
            <person name="Spang A."/>
            <person name="Saw J.H."/>
            <person name="Jorgensen S.L."/>
            <person name="Zaremba-Niedzwiedzka K."/>
            <person name="Martijn J."/>
            <person name="Lind A.E."/>
            <person name="van Eijk R."/>
            <person name="Schleper C."/>
            <person name="Guy L."/>
            <person name="Ettema T.J."/>
        </authorList>
    </citation>
    <scope>NUCLEOTIDE SEQUENCE</scope>
</reference>
<accession>A0A0F9JUL1</accession>
<evidence type="ECO:0000313" key="1">
    <source>
        <dbReference type="EMBL" id="KKM13538.1"/>
    </source>
</evidence>
<sequence length="24" mass="2774">IRNVIGTQNVIVEEANLNMIRFDD</sequence>
<feature type="non-terminal residue" evidence="1">
    <location>
        <position position="1"/>
    </location>
</feature>